<dbReference type="InterPro" id="IPR002575">
    <property type="entry name" value="Aminoglycoside_PTrfase"/>
</dbReference>
<accession>A0ABP3TVU8</accession>
<proteinExistence type="predicted"/>
<sequence>MPNLAQGYNIDILAEENIKKYILPYYGLDDYFITQIKFKNTDKQRAVYKVYLEDESYCLKKVYFKEDGLLFVYSAIEWFYRHSIKVPKILPTSDRNRFVHFNNMLFILTPWIDGIKCDYDNSLHVKMSAINLAKMHKYGESFSPIDGSEMRSNEDDIYKSIQKHFHQLLNCSNLAFNYKDKFSKIFLQNFDTNIKLAQGSLTLGSTINKSNLSRSLCHLDYVNKNLIIDENNDIWVIDFDKCKIDYCVHDIGYYMRRFLRRDNTAWNIKLALECLHAYESIKPLNEDEYKYLLVYLSFPQKYWKISRDYYKNITKCNKKSFIKILQKSVEDNDKQLEFMYQFGKYIQERFSAKL</sequence>
<name>A0ABP3TVU8_9CLOT</name>
<dbReference type="PANTHER" id="PTHR39179:SF1">
    <property type="entry name" value="SPORE COAT PROTEIN I"/>
    <property type="match status" value="1"/>
</dbReference>
<dbReference type="Gene3D" id="3.30.200.20">
    <property type="entry name" value="Phosphorylase Kinase, domain 1"/>
    <property type="match status" value="1"/>
</dbReference>
<dbReference type="PANTHER" id="PTHR39179">
    <property type="entry name" value="SPORE COAT PROTEIN I"/>
    <property type="match status" value="1"/>
</dbReference>
<dbReference type="InterPro" id="IPR047175">
    <property type="entry name" value="CotS-like"/>
</dbReference>
<evidence type="ECO:0000259" key="1">
    <source>
        <dbReference type="Pfam" id="PF01636"/>
    </source>
</evidence>
<dbReference type="Proteomes" id="UP001500339">
    <property type="component" value="Unassembled WGS sequence"/>
</dbReference>
<dbReference type="Gene3D" id="3.90.1200.10">
    <property type="match status" value="1"/>
</dbReference>
<keyword evidence="3" id="KW-1185">Reference proteome</keyword>
<dbReference type="EMBL" id="BAAACF010000001">
    <property type="protein sequence ID" value="GAA0718954.1"/>
    <property type="molecule type" value="Genomic_DNA"/>
</dbReference>
<dbReference type="InterPro" id="IPR014255">
    <property type="entry name" value="Spore_coat_CotS"/>
</dbReference>
<keyword evidence="2" id="KW-0167">Capsid protein</keyword>
<dbReference type="RefSeq" id="WP_343766525.1">
    <property type="nucleotide sequence ID" value="NZ_BAAACF010000001.1"/>
</dbReference>
<keyword evidence="2" id="KW-0946">Virion</keyword>
<feature type="domain" description="Aminoglycoside phosphotransferase" evidence="1">
    <location>
        <begin position="47"/>
        <end position="264"/>
    </location>
</feature>
<evidence type="ECO:0000313" key="2">
    <source>
        <dbReference type="EMBL" id="GAA0718954.1"/>
    </source>
</evidence>
<reference evidence="3" key="1">
    <citation type="journal article" date="2019" name="Int. J. Syst. Evol. Microbiol.">
        <title>The Global Catalogue of Microorganisms (GCM) 10K type strain sequencing project: providing services to taxonomists for standard genome sequencing and annotation.</title>
        <authorList>
            <consortium name="The Broad Institute Genomics Platform"/>
            <consortium name="The Broad Institute Genome Sequencing Center for Infectious Disease"/>
            <person name="Wu L."/>
            <person name="Ma J."/>
        </authorList>
    </citation>
    <scope>NUCLEOTIDE SEQUENCE [LARGE SCALE GENOMIC DNA]</scope>
    <source>
        <strain evidence="3">JCM 1405</strain>
    </source>
</reference>
<dbReference type="SUPFAM" id="SSF56112">
    <property type="entry name" value="Protein kinase-like (PK-like)"/>
    <property type="match status" value="1"/>
</dbReference>
<dbReference type="InterPro" id="IPR011009">
    <property type="entry name" value="Kinase-like_dom_sf"/>
</dbReference>
<organism evidence="2 3">
    <name type="scientific">Clostridium malenominatum</name>
    <dbReference type="NCBI Taxonomy" id="1539"/>
    <lineage>
        <taxon>Bacteria</taxon>
        <taxon>Bacillati</taxon>
        <taxon>Bacillota</taxon>
        <taxon>Clostridia</taxon>
        <taxon>Eubacteriales</taxon>
        <taxon>Clostridiaceae</taxon>
        <taxon>Clostridium</taxon>
    </lineage>
</organism>
<dbReference type="Pfam" id="PF01636">
    <property type="entry name" value="APH"/>
    <property type="match status" value="1"/>
</dbReference>
<protein>
    <submittedName>
        <fullName evidence="2">CotS family spore coat protein</fullName>
    </submittedName>
</protein>
<evidence type="ECO:0000313" key="3">
    <source>
        <dbReference type="Proteomes" id="UP001500339"/>
    </source>
</evidence>
<gene>
    <name evidence="2" type="ORF">GCM10008905_06280</name>
</gene>
<dbReference type="NCBIfam" id="TIGR02906">
    <property type="entry name" value="spore_CotS"/>
    <property type="match status" value="1"/>
</dbReference>
<comment type="caution">
    <text evidence="2">The sequence shown here is derived from an EMBL/GenBank/DDBJ whole genome shotgun (WGS) entry which is preliminary data.</text>
</comment>